<accession>A0A2J8A8K7</accession>
<reference evidence="2 3" key="1">
    <citation type="journal article" date="2017" name="Mol. Biol. Evol.">
        <title>The 4-celled Tetrabaena socialis nuclear genome reveals the essential components for genetic control of cell number at the origin of multicellularity in the volvocine lineage.</title>
        <authorList>
            <person name="Featherston J."/>
            <person name="Arakaki Y."/>
            <person name="Hanschen E.R."/>
            <person name="Ferris P.J."/>
            <person name="Michod R.E."/>
            <person name="Olson B.J.S.C."/>
            <person name="Nozaki H."/>
            <person name="Durand P.M."/>
        </authorList>
    </citation>
    <scope>NUCLEOTIDE SEQUENCE [LARGE SCALE GENOMIC DNA]</scope>
    <source>
        <strain evidence="2 3">NIES-571</strain>
    </source>
</reference>
<name>A0A2J8A8K7_9CHLO</name>
<dbReference type="EMBL" id="PGGS01000114">
    <property type="protein sequence ID" value="PNH08835.1"/>
    <property type="molecule type" value="Genomic_DNA"/>
</dbReference>
<evidence type="ECO:0000313" key="2">
    <source>
        <dbReference type="EMBL" id="PNH08835.1"/>
    </source>
</evidence>
<evidence type="ECO:0000256" key="1">
    <source>
        <dbReference type="SAM" id="MobiDB-lite"/>
    </source>
</evidence>
<comment type="caution">
    <text evidence="2">The sequence shown here is derived from an EMBL/GenBank/DDBJ whole genome shotgun (WGS) entry which is preliminary data.</text>
</comment>
<proteinExistence type="predicted"/>
<feature type="compositionally biased region" description="Gly residues" evidence="1">
    <location>
        <begin position="241"/>
        <end position="265"/>
    </location>
</feature>
<dbReference type="OrthoDB" id="545304at2759"/>
<dbReference type="AlphaFoldDB" id="A0A2J8A8K7"/>
<organism evidence="2 3">
    <name type="scientific">Tetrabaena socialis</name>
    <dbReference type="NCBI Taxonomy" id="47790"/>
    <lineage>
        <taxon>Eukaryota</taxon>
        <taxon>Viridiplantae</taxon>
        <taxon>Chlorophyta</taxon>
        <taxon>core chlorophytes</taxon>
        <taxon>Chlorophyceae</taxon>
        <taxon>CS clade</taxon>
        <taxon>Chlamydomonadales</taxon>
        <taxon>Tetrabaenaceae</taxon>
        <taxon>Tetrabaena</taxon>
    </lineage>
</organism>
<sequence length="770" mass="77777">MSSAPPAPCGANEPREAPIDLIYLFNILLPSAVLSHCDIHTRKLLRVCSKRLRSEVDGTVTSLTINRYNIGRLSSANSPLAARYPRLACLAFGANEARDVAALLAAHLPALAAPTPTRPPLATLDFWSYYASFSPGLLEQLLRHCPRPAVRLRLNLNESLLRRVEAGEVLAALRALRAGRPGLEVEFNVGHTFFGFRSTTPPLLRFLRAARYVRSVGFSLGLRGRELQDAGFFERLAAGGGGGGGGGGGEGGGGGHDGEGPGAGGQDRDGEEVAGEDEDEEEEGGDGAGWWAVEEGAARAPAAAAARARRPAAPAGRCGVAAAATALRSLSLTHYEAADRPPVAPLLAGLRLLAGLTALTLDCEVALQELRPLAACAGLRSLMIDLLLARPAAARLQGDGGGELAEAAAAEAEAAEAGMAVAAAPPEEEALPCLGQVLSLTLGRESHPAAQLSRVFPALAALRVEGGCRPLGVYDTFHFGRMVGGATALVSLTLAVPLEAAAPAALAGGGGGGGGASALTALVFTHHDSGGTVALLAAAAGLPALRRLAVWDHEEAEDFLDLGGLMPYTPPPPPPLPGTAGEAAGPAMEAAGTAGEVAGTAGEAAGPAGVEAAVAAEPKPAEAAHAIELGGEGLQSAGGDAGGDAGAAPKGVGTICGTRAPRARAPLVLAALRQLELRATAPGFFGEWEALLRAGGLAAPRLESARLDACFDPPLLDFGALGALLAAMGPGLRSAAVGGWATPGSEAAVLGLGGRIGRPGLRMQFEYPLL</sequence>
<feature type="compositionally biased region" description="Low complexity" evidence="1">
    <location>
        <begin position="578"/>
        <end position="589"/>
    </location>
</feature>
<feature type="region of interest" description="Disordered" evidence="1">
    <location>
        <begin position="241"/>
        <end position="287"/>
    </location>
</feature>
<feature type="compositionally biased region" description="Acidic residues" evidence="1">
    <location>
        <begin position="269"/>
        <end position="285"/>
    </location>
</feature>
<dbReference type="Proteomes" id="UP000236333">
    <property type="component" value="Unassembled WGS sequence"/>
</dbReference>
<feature type="region of interest" description="Disordered" evidence="1">
    <location>
        <begin position="570"/>
        <end position="589"/>
    </location>
</feature>
<gene>
    <name evidence="2" type="ORF">TSOC_004588</name>
</gene>
<evidence type="ECO:0000313" key="3">
    <source>
        <dbReference type="Proteomes" id="UP000236333"/>
    </source>
</evidence>
<protein>
    <submittedName>
        <fullName evidence="2">Uncharacterized protein</fullName>
    </submittedName>
</protein>
<keyword evidence="3" id="KW-1185">Reference proteome</keyword>